<keyword evidence="1" id="KW-0808">Transferase</keyword>
<dbReference type="EMBL" id="AP019297">
    <property type="protein sequence ID" value="BBG93330.1"/>
    <property type="molecule type" value="Genomic_DNA"/>
</dbReference>
<sequence>MSQVDYGPLNPTSLRLGLTLCSPRPARGIDGYQELTELKGYTYVAVDVHRNPPPGHLLASAPLRNDLSLKREIGKGLEHIGIYYGSWRTFHC</sequence>
<proteinExistence type="predicted"/>
<reference evidence="1" key="1">
    <citation type="journal article" date="2019" name="Science">
        <title>Mutation of a bHLH transcription factor allowed almond domestication.</title>
        <authorList>
            <person name="Sanchez-Perez R."/>
            <person name="Pavan S."/>
            <person name="Mazzeo R."/>
            <person name="Moldovan C."/>
            <person name="Aiese Cigliano R."/>
            <person name="Del Cueto J."/>
            <person name="Ricciardi F."/>
            <person name="Lotti C."/>
            <person name="Ricciardi L."/>
            <person name="Dicenta F."/>
            <person name="Lopez-Marques R.L."/>
            <person name="Lindberg Moller B."/>
        </authorList>
    </citation>
    <scope>NUCLEOTIDE SEQUENCE</scope>
</reference>
<organism evidence="1">
    <name type="scientific">Prunus dulcis</name>
    <name type="common">Almond</name>
    <name type="synonym">Amygdalus dulcis</name>
    <dbReference type="NCBI Taxonomy" id="3755"/>
    <lineage>
        <taxon>Eukaryota</taxon>
        <taxon>Viridiplantae</taxon>
        <taxon>Streptophyta</taxon>
        <taxon>Embryophyta</taxon>
        <taxon>Tracheophyta</taxon>
        <taxon>Spermatophyta</taxon>
        <taxon>Magnoliopsida</taxon>
        <taxon>eudicotyledons</taxon>
        <taxon>Gunneridae</taxon>
        <taxon>Pentapetalae</taxon>
        <taxon>rosids</taxon>
        <taxon>fabids</taxon>
        <taxon>Rosales</taxon>
        <taxon>Rosaceae</taxon>
        <taxon>Amygdaloideae</taxon>
        <taxon>Amygdaleae</taxon>
        <taxon>Prunus</taxon>
    </lineage>
</organism>
<dbReference type="GO" id="GO:0016301">
    <property type="term" value="F:kinase activity"/>
    <property type="evidence" value="ECO:0007669"/>
    <property type="project" value="UniProtKB-KW"/>
</dbReference>
<evidence type="ECO:0000313" key="1">
    <source>
        <dbReference type="EMBL" id="BBG93330.1"/>
    </source>
</evidence>
<name>A0A4Y1QN97_PRUDU</name>
<keyword evidence="1" id="KW-0418">Kinase</keyword>
<accession>A0A4Y1QN97</accession>
<gene>
    <name evidence="1" type="ORF">Prudu_001308</name>
</gene>
<dbReference type="AlphaFoldDB" id="A0A4Y1QN97"/>
<protein>
    <submittedName>
        <fullName evidence="1">Protein kinase superfamily protein with octicosapeptide/Phox/Bem1p domain</fullName>
    </submittedName>
</protein>